<protein>
    <recommendedName>
        <fullName evidence="4">Transmembrane protein</fullName>
    </recommendedName>
</protein>
<dbReference type="Proteomes" id="UP000603602">
    <property type="component" value="Unassembled WGS sequence"/>
</dbReference>
<feature type="transmembrane region" description="Helical" evidence="1">
    <location>
        <begin position="44"/>
        <end position="67"/>
    </location>
</feature>
<proteinExistence type="predicted"/>
<dbReference type="RefSeq" id="WP_187716386.1">
    <property type="nucleotide sequence ID" value="NZ_JACTAH010000001.1"/>
</dbReference>
<comment type="caution">
    <text evidence="2">The sequence shown here is derived from an EMBL/GenBank/DDBJ whole genome shotgun (WGS) entry which is preliminary data.</text>
</comment>
<name>A0ABR9B5K5_9RHOO</name>
<keyword evidence="1" id="KW-0812">Transmembrane</keyword>
<keyword evidence="3" id="KW-1185">Reference proteome</keyword>
<evidence type="ECO:0000256" key="1">
    <source>
        <dbReference type="SAM" id="Phobius"/>
    </source>
</evidence>
<sequence>MLKWIQVLWPSFLVAGIAEAVFFTVVSPQELYWFGEPVHLSELATYSIGFFGFWLVCAASSLTTVFLQRPAEELNRTGQKGPAR</sequence>
<keyword evidence="1" id="KW-0472">Membrane</keyword>
<evidence type="ECO:0000313" key="3">
    <source>
        <dbReference type="Proteomes" id="UP000603602"/>
    </source>
</evidence>
<organism evidence="2 3">
    <name type="scientific">Thauera sedimentorum</name>
    <dbReference type="NCBI Taxonomy" id="2767595"/>
    <lineage>
        <taxon>Bacteria</taxon>
        <taxon>Pseudomonadati</taxon>
        <taxon>Pseudomonadota</taxon>
        <taxon>Betaproteobacteria</taxon>
        <taxon>Rhodocyclales</taxon>
        <taxon>Zoogloeaceae</taxon>
        <taxon>Thauera</taxon>
    </lineage>
</organism>
<dbReference type="EMBL" id="JACYTO010000001">
    <property type="protein sequence ID" value="MBD8501537.1"/>
    <property type="molecule type" value="Genomic_DNA"/>
</dbReference>
<reference evidence="3" key="1">
    <citation type="submission" date="2023-07" db="EMBL/GenBank/DDBJ databases">
        <title>Thauera sp. CAU 1555 isolated from sand of Yaerae Beach.</title>
        <authorList>
            <person name="Kim W."/>
        </authorList>
    </citation>
    <scope>NUCLEOTIDE SEQUENCE [LARGE SCALE GENOMIC DNA]</scope>
    <source>
        <strain evidence="3">CAU 1555</strain>
    </source>
</reference>
<evidence type="ECO:0000313" key="2">
    <source>
        <dbReference type="EMBL" id="MBD8501537.1"/>
    </source>
</evidence>
<keyword evidence="1" id="KW-1133">Transmembrane helix</keyword>
<accession>A0ABR9B5K5</accession>
<gene>
    <name evidence="2" type="ORF">IFO67_01425</name>
</gene>
<evidence type="ECO:0008006" key="4">
    <source>
        <dbReference type="Google" id="ProtNLM"/>
    </source>
</evidence>